<evidence type="ECO:0000313" key="1">
    <source>
        <dbReference type="EMBL" id="QNM13175.1"/>
    </source>
</evidence>
<dbReference type="InterPro" id="IPR010982">
    <property type="entry name" value="Lambda_DNA-bd_dom_sf"/>
</dbReference>
<sequence length="117" mass="14142">MEKEPSIYDVDKLIEIITDYRTRKNINLRNFIEKANISYALYHQIKRKDVKLTSRIIKHFANAMEMDFYVLWTQIMILSDDENKNELLHDTFKTLFLLNDEQLQTIHDEVKRMASFK</sequence>
<reference evidence="1 2" key="1">
    <citation type="submission" date="2020-08" db="EMBL/GenBank/DDBJ databases">
        <authorList>
            <person name="Liu C."/>
            <person name="Sun Q."/>
        </authorList>
    </citation>
    <scope>NUCLEOTIDE SEQUENCE [LARGE SCALE GENOMIC DNA]</scope>
    <source>
        <strain evidence="1 2">NSJ-61</strain>
    </source>
</reference>
<evidence type="ECO:0008006" key="3">
    <source>
        <dbReference type="Google" id="ProtNLM"/>
    </source>
</evidence>
<accession>A0A7G9GQU3</accession>
<gene>
    <name evidence="1" type="ORF">H9Q80_04280</name>
</gene>
<dbReference type="Gene3D" id="1.10.260.40">
    <property type="entry name" value="lambda repressor-like DNA-binding domains"/>
    <property type="match status" value="1"/>
</dbReference>
<organism evidence="1 2">
    <name type="scientific">[Eubacterium] hominis</name>
    <dbReference type="NCBI Taxonomy" id="2764325"/>
    <lineage>
        <taxon>Bacteria</taxon>
        <taxon>Bacillati</taxon>
        <taxon>Bacillota</taxon>
        <taxon>Erysipelotrichia</taxon>
        <taxon>Erysipelotrichales</taxon>
        <taxon>Erysipelotrichaceae</taxon>
        <taxon>Amedibacillus</taxon>
    </lineage>
</organism>
<dbReference type="SUPFAM" id="SSF47413">
    <property type="entry name" value="lambda repressor-like DNA-binding domains"/>
    <property type="match status" value="1"/>
</dbReference>
<keyword evidence="2" id="KW-1185">Reference proteome</keyword>
<dbReference type="KEGG" id="ehn:H9Q80_04280"/>
<evidence type="ECO:0000313" key="2">
    <source>
        <dbReference type="Proteomes" id="UP000515856"/>
    </source>
</evidence>
<dbReference type="AlphaFoldDB" id="A0A7G9GQU3"/>
<dbReference type="EMBL" id="CP060636">
    <property type="protein sequence ID" value="QNM13175.1"/>
    <property type="molecule type" value="Genomic_DNA"/>
</dbReference>
<protein>
    <recommendedName>
        <fullName evidence="3">HTH cro/C1-type domain-containing protein</fullName>
    </recommendedName>
</protein>
<name>A0A7G9GQU3_9FIRM</name>
<dbReference type="GO" id="GO:0003677">
    <property type="term" value="F:DNA binding"/>
    <property type="evidence" value="ECO:0007669"/>
    <property type="project" value="InterPro"/>
</dbReference>
<proteinExistence type="predicted"/>
<dbReference type="RefSeq" id="WP_002611070.1">
    <property type="nucleotide sequence ID" value="NZ_CP060636.1"/>
</dbReference>
<dbReference type="Proteomes" id="UP000515856">
    <property type="component" value="Chromosome"/>
</dbReference>